<dbReference type="Gene3D" id="1.10.10.2840">
    <property type="entry name" value="PucR C-terminal helix-turn-helix domain"/>
    <property type="match status" value="1"/>
</dbReference>
<sequence>MSGESNLFGLARDLAELLGCPITIEDPDTVVVAYAGDHAGADRTRVDTILNRQVPMQVRRALDRAGVFDRLRVSDDVVVVELSELEMLPRAVIAVRGDGELLGSIWAVTEGAPTAQQEAALRATVPAVAEHLRTARRESDEAHRVRADRLDRLLTGGETAVREAGEAALPGQLAAVAIRGSTPGRLERVASALTLHLNAVAPRSVCAVRDETLYGVLAASSGRRILTDFVERVAERTGFVAGIGDAVPAHDLPRSAATAAEVATVLLRRRPGTRVAELREVFADVLVDRVRGFLDTHAEASPLVRLERHDARHRTELVPAVDAYLSAAGSVARAAEILRVHPNTIRNRLHRVRVACEVDPDDAATRLALMAHLAARRSDEGCGIPQP</sequence>
<dbReference type="EMBL" id="FOUY01000062">
    <property type="protein sequence ID" value="SFO46150.1"/>
    <property type="molecule type" value="Genomic_DNA"/>
</dbReference>
<evidence type="ECO:0000313" key="3">
    <source>
        <dbReference type="Proteomes" id="UP000199614"/>
    </source>
</evidence>
<dbReference type="InterPro" id="IPR051448">
    <property type="entry name" value="CdaR-like_regulators"/>
</dbReference>
<dbReference type="AlphaFoldDB" id="A0A1I5HDM0"/>
<keyword evidence="2" id="KW-0238">DNA-binding</keyword>
<accession>A0A1I5HDM0</accession>
<dbReference type="GO" id="GO:0003677">
    <property type="term" value="F:DNA binding"/>
    <property type="evidence" value="ECO:0007669"/>
    <property type="project" value="UniProtKB-KW"/>
</dbReference>
<dbReference type="RefSeq" id="WP_093355582.1">
    <property type="nucleotide sequence ID" value="NZ_FOUY01000062.1"/>
</dbReference>
<dbReference type="Pfam" id="PF13556">
    <property type="entry name" value="HTH_30"/>
    <property type="match status" value="1"/>
</dbReference>
<protein>
    <submittedName>
        <fullName evidence="2">DNA-binding transcriptional regulator, PucR family</fullName>
    </submittedName>
</protein>
<dbReference type="InterPro" id="IPR042070">
    <property type="entry name" value="PucR_C-HTH_sf"/>
</dbReference>
<evidence type="ECO:0000313" key="2">
    <source>
        <dbReference type="EMBL" id="SFO46150.1"/>
    </source>
</evidence>
<dbReference type="STRING" id="260086.SAMN05216207_106222"/>
<feature type="domain" description="PucR C-terminal helix-turn-helix" evidence="1">
    <location>
        <begin position="317"/>
        <end position="374"/>
    </location>
</feature>
<evidence type="ECO:0000259" key="1">
    <source>
        <dbReference type="Pfam" id="PF13556"/>
    </source>
</evidence>
<name>A0A1I5HDM0_PSUAM</name>
<proteinExistence type="predicted"/>
<keyword evidence="3" id="KW-1185">Reference proteome</keyword>
<organism evidence="2 3">
    <name type="scientific">Pseudonocardia ammonioxydans</name>
    <dbReference type="NCBI Taxonomy" id="260086"/>
    <lineage>
        <taxon>Bacteria</taxon>
        <taxon>Bacillati</taxon>
        <taxon>Actinomycetota</taxon>
        <taxon>Actinomycetes</taxon>
        <taxon>Pseudonocardiales</taxon>
        <taxon>Pseudonocardiaceae</taxon>
        <taxon>Pseudonocardia</taxon>
    </lineage>
</organism>
<dbReference type="PANTHER" id="PTHR33744:SF17">
    <property type="entry name" value="CONSERVED PROTEIN"/>
    <property type="match status" value="1"/>
</dbReference>
<reference evidence="2 3" key="1">
    <citation type="submission" date="2016-10" db="EMBL/GenBank/DDBJ databases">
        <authorList>
            <person name="de Groot N.N."/>
        </authorList>
    </citation>
    <scope>NUCLEOTIDE SEQUENCE [LARGE SCALE GENOMIC DNA]</scope>
    <source>
        <strain evidence="2 3">CGMCC 4.1877</strain>
    </source>
</reference>
<dbReference type="InterPro" id="IPR025736">
    <property type="entry name" value="PucR_C-HTH_dom"/>
</dbReference>
<gene>
    <name evidence="2" type="ORF">SAMN05216207_106222</name>
</gene>
<dbReference type="Proteomes" id="UP000199614">
    <property type="component" value="Unassembled WGS sequence"/>
</dbReference>
<dbReference type="PANTHER" id="PTHR33744">
    <property type="entry name" value="CARBOHYDRATE DIACID REGULATOR"/>
    <property type="match status" value="1"/>
</dbReference>